<evidence type="ECO:0000256" key="5">
    <source>
        <dbReference type="ARBA" id="ARBA00022723"/>
    </source>
</evidence>
<dbReference type="GO" id="GO:0004518">
    <property type="term" value="F:nuclease activity"/>
    <property type="evidence" value="ECO:0007669"/>
    <property type="project" value="UniProtKB-KW"/>
</dbReference>
<sequence>MERTEAVVCLLLLVFSWWKMRRRSQDMKIEAQRRLRRKLMLAARRKREILRRANRMQRKQKRIQLMEMMMHYYYTNIMRTSAVWTYPRTSDWWENTAQRFTDEQWQEDFRVSRETFKYICTTLKPALQQQDTSYRLCIPLEKRVAIALYKLATTTEYRTVANLFAVSRTSVCRCVHAFCKAVIEILRPKLIKTPDQAQLSGMADYFEERFGIPQCVGAIDGSHIPILKPSQYQSDFHNRKGWHSIILQAVVDGKGMFWDLNVGQPGREHDASVLKKSRLWAWATDSNPFSGRVKNICGTDVGYFILGDSAYPLQKWLLKPYPDTGRLTEGQELYNMRTSRARCVVEHAFGRLKGRWKCLSKRNDCNVNVVVDMVETCCTLHNLCELYMDRFVPEWGGGREEDAERQPCNVGDVRSDVRSALQQLFIQQQ</sequence>
<organism evidence="11 12">
    <name type="scientific">Carassius auratus</name>
    <name type="common">Goldfish</name>
    <dbReference type="NCBI Taxonomy" id="7957"/>
    <lineage>
        <taxon>Eukaryota</taxon>
        <taxon>Metazoa</taxon>
        <taxon>Chordata</taxon>
        <taxon>Craniata</taxon>
        <taxon>Vertebrata</taxon>
        <taxon>Euteleostomi</taxon>
        <taxon>Actinopterygii</taxon>
        <taxon>Neopterygii</taxon>
        <taxon>Teleostei</taxon>
        <taxon>Ostariophysi</taxon>
        <taxon>Cypriniformes</taxon>
        <taxon>Cyprinidae</taxon>
        <taxon>Cyprininae</taxon>
        <taxon>Carassius</taxon>
    </lineage>
</organism>
<keyword evidence="7" id="KW-0539">Nucleus</keyword>
<keyword evidence="6" id="KW-0378">Hydrolase</keyword>
<evidence type="ECO:0000256" key="4">
    <source>
        <dbReference type="ARBA" id="ARBA00022722"/>
    </source>
</evidence>
<dbReference type="InterPro" id="IPR045249">
    <property type="entry name" value="HARBI1-like"/>
</dbReference>
<keyword evidence="8" id="KW-0732">Signal</keyword>
<feature type="signal peptide" evidence="8">
    <location>
        <begin position="1"/>
        <end position="24"/>
    </location>
</feature>
<keyword evidence="5" id="KW-0479">Metal-binding</keyword>
<dbReference type="InterPro" id="IPR027806">
    <property type="entry name" value="HARBI1_dom"/>
</dbReference>
<keyword evidence="11" id="KW-1185">Reference proteome</keyword>
<reference evidence="12" key="1">
    <citation type="submission" date="2025-08" db="UniProtKB">
        <authorList>
            <consortium name="RefSeq"/>
        </authorList>
    </citation>
    <scope>IDENTIFICATION</scope>
    <source>
        <strain evidence="12">Wakin</strain>
        <tissue evidence="12">Muscle</tissue>
    </source>
</reference>
<dbReference type="GO" id="GO:0046872">
    <property type="term" value="F:metal ion binding"/>
    <property type="evidence" value="ECO:0007669"/>
    <property type="project" value="UniProtKB-KW"/>
</dbReference>
<evidence type="ECO:0000256" key="8">
    <source>
        <dbReference type="SAM" id="SignalP"/>
    </source>
</evidence>
<evidence type="ECO:0000256" key="6">
    <source>
        <dbReference type="ARBA" id="ARBA00022801"/>
    </source>
</evidence>
<dbReference type="Pfam" id="PF26138">
    <property type="entry name" value="DUF8040"/>
    <property type="match status" value="1"/>
</dbReference>
<protein>
    <submittedName>
        <fullName evidence="12">Protein ANTAGONIST OF LIKE HETEROCHROMATIN PROTEIN 1-like</fullName>
    </submittedName>
</protein>
<dbReference type="GeneID" id="113098816"/>
<dbReference type="PANTHER" id="PTHR22930:SF236">
    <property type="entry name" value="PROTEIN ALP1-LIKE-RELATED"/>
    <property type="match status" value="1"/>
</dbReference>
<dbReference type="InterPro" id="IPR058353">
    <property type="entry name" value="DUF8040"/>
</dbReference>
<dbReference type="RefSeq" id="XP_026119690.1">
    <property type="nucleotide sequence ID" value="XM_026263905.1"/>
</dbReference>
<accession>A0A6P6PH14</accession>
<dbReference type="KEGG" id="caua:113098816"/>
<dbReference type="GO" id="GO:0005634">
    <property type="term" value="C:nucleus"/>
    <property type="evidence" value="ECO:0007669"/>
    <property type="project" value="UniProtKB-SubCell"/>
</dbReference>
<comment type="cofactor">
    <cofactor evidence="1">
        <name>a divalent metal cation</name>
        <dbReference type="ChEBI" id="CHEBI:60240"/>
    </cofactor>
</comment>
<dbReference type="OrthoDB" id="2668416at2759"/>
<dbReference type="AlphaFoldDB" id="A0A6P6PH14"/>
<evidence type="ECO:0000313" key="12">
    <source>
        <dbReference type="RefSeq" id="XP_026119690.1"/>
    </source>
</evidence>
<evidence type="ECO:0000259" key="10">
    <source>
        <dbReference type="Pfam" id="PF26138"/>
    </source>
</evidence>
<feature type="chain" id="PRO_5028072083" evidence="8">
    <location>
        <begin position="25"/>
        <end position="429"/>
    </location>
</feature>
<comment type="similarity">
    <text evidence="3">Belongs to the HARBI1 family.</text>
</comment>
<evidence type="ECO:0000256" key="7">
    <source>
        <dbReference type="ARBA" id="ARBA00023242"/>
    </source>
</evidence>
<gene>
    <name evidence="12" type="primary">LOC113098816</name>
</gene>
<dbReference type="GO" id="GO:0016787">
    <property type="term" value="F:hydrolase activity"/>
    <property type="evidence" value="ECO:0007669"/>
    <property type="project" value="UniProtKB-KW"/>
</dbReference>
<evidence type="ECO:0000256" key="2">
    <source>
        <dbReference type="ARBA" id="ARBA00004123"/>
    </source>
</evidence>
<name>A0A6P6PH14_CARAU</name>
<feature type="domain" description="DUF8040" evidence="10">
    <location>
        <begin position="102"/>
        <end position="183"/>
    </location>
</feature>
<keyword evidence="4" id="KW-0540">Nuclease</keyword>
<evidence type="ECO:0000256" key="1">
    <source>
        <dbReference type="ARBA" id="ARBA00001968"/>
    </source>
</evidence>
<evidence type="ECO:0000259" key="9">
    <source>
        <dbReference type="Pfam" id="PF13359"/>
    </source>
</evidence>
<comment type="subcellular location">
    <subcellularLocation>
        <location evidence="2">Nucleus</location>
    </subcellularLocation>
</comment>
<proteinExistence type="inferred from homology"/>
<dbReference type="Pfam" id="PF13359">
    <property type="entry name" value="DDE_Tnp_4"/>
    <property type="match status" value="1"/>
</dbReference>
<dbReference type="PANTHER" id="PTHR22930">
    <property type="match status" value="1"/>
</dbReference>
<evidence type="ECO:0000313" key="11">
    <source>
        <dbReference type="Proteomes" id="UP000515129"/>
    </source>
</evidence>
<dbReference type="Proteomes" id="UP000515129">
    <property type="component" value="Unplaced"/>
</dbReference>
<evidence type="ECO:0000256" key="3">
    <source>
        <dbReference type="ARBA" id="ARBA00006958"/>
    </source>
</evidence>
<feature type="domain" description="DDE Tnp4" evidence="9">
    <location>
        <begin position="219"/>
        <end position="382"/>
    </location>
</feature>